<dbReference type="Proteomes" id="UP000035088">
    <property type="component" value="Unassembled WGS sequence"/>
</dbReference>
<proteinExistence type="predicted"/>
<evidence type="ECO:0000313" key="2">
    <source>
        <dbReference type="Proteomes" id="UP000035088"/>
    </source>
</evidence>
<dbReference type="PANTHER" id="PTHR39757:SF5">
    <property type="entry name" value="OS02G0190600 PROTEIN"/>
    <property type="match status" value="1"/>
</dbReference>
<dbReference type="SUPFAM" id="SSF51905">
    <property type="entry name" value="FAD/NAD(P)-binding domain"/>
    <property type="match status" value="1"/>
</dbReference>
<dbReference type="InterPro" id="IPR036188">
    <property type="entry name" value="FAD/NAD-bd_sf"/>
</dbReference>
<evidence type="ECO:0000313" key="1">
    <source>
        <dbReference type="EMBL" id="GAB11149.1"/>
    </source>
</evidence>
<protein>
    <submittedName>
        <fullName evidence="1">Lycopene beta-cyclase</fullName>
    </submittedName>
</protein>
<dbReference type="PANTHER" id="PTHR39757">
    <property type="match status" value="1"/>
</dbReference>
<dbReference type="RefSeq" id="WP_007323224.1">
    <property type="nucleotide sequence ID" value="NZ_BAEE01000064.1"/>
</dbReference>
<dbReference type="Gene3D" id="3.50.50.60">
    <property type="entry name" value="FAD/NAD(P)-binding domain"/>
    <property type="match status" value="1"/>
</dbReference>
<dbReference type="Pfam" id="PF05834">
    <property type="entry name" value="Lycopene_cycl"/>
    <property type="match status" value="1"/>
</dbReference>
<keyword evidence="2" id="KW-1185">Reference proteome</keyword>
<gene>
    <name evidence="1" type="primary">crtL</name>
    <name evidence="1" type="ORF">GOARA_064_01510</name>
</gene>
<dbReference type="OrthoDB" id="537501at2"/>
<accession>G7H5M4</accession>
<dbReference type="EMBL" id="BAEE01000064">
    <property type="protein sequence ID" value="GAB11149.1"/>
    <property type="molecule type" value="Genomic_DNA"/>
</dbReference>
<comment type="caution">
    <text evidence="1">The sequence shown here is derived from an EMBL/GenBank/DDBJ whole genome shotgun (WGS) entry which is preliminary data.</text>
</comment>
<sequence>MASPDSDVRTDLLVVGAGPAGAALAHRAAVAGLAVTLVDRTPQQRWSQTFGAFVDELPAWLSMDCLATRSDEVAVYTPRRRVLDRAYAVLDNSALRRALSLDAVTIVTAEVLRVGRSGAVLADGSTLQAPVVIDASSRRGHPGAPRQRAYGVVGSVDDAETVLMDWRSPLGSGASGAGPLTFGYRVPVDGERLLVEETFLAGDPPPVNDLAGRWELRGTPAGWSRDDAADVEIVDFPLTGPTLDPWADDGPLRFGAAGGLMHPATGYSVATSLRCADIVVDAITSGADPRAALWPSPARRVYRLRELGLGVLLRLGPTATVEFFDAFFGLDPDLQYAYLSSRDDLPGVSAAMRGTFSALGWPGRRRLASTSLAAAMEQIRDSRRWTRHGNH</sequence>
<organism evidence="1 2">
    <name type="scientific">Gordonia araii NBRC 100433</name>
    <dbReference type="NCBI Taxonomy" id="1073574"/>
    <lineage>
        <taxon>Bacteria</taxon>
        <taxon>Bacillati</taxon>
        <taxon>Actinomycetota</taxon>
        <taxon>Actinomycetes</taxon>
        <taxon>Mycobacteriales</taxon>
        <taxon>Gordoniaceae</taxon>
        <taxon>Gordonia</taxon>
    </lineage>
</organism>
<reference evidence="1 2" key="1">
    <citation type="submission" date="2011-11" db="EMBL/GenBank/DDBJ databases">
        <title>Whole genome shotgun sequence of Gordonia araii NBRC 100433.</title>
        <authorList>
            <person name="Yoshida Y."/>
            <person name="Hosoyama A."/>
            <person name="Tsuchikane K."/>
            <person name="Katsumata H."/>
            <person name="Yamazaki S."/>
            <person name="Fujita N."/>
        </authorList>
    </citation>
    <scope>NUCLEOTIDE SEQUENCE [LARGE SCALE GENOMIC DNA]</scope>
    <source>
        <strain evidence="1 2">NBRC 100433</strain>
    </source>
</reference>
<dbReference type="STRING" id="1073574.GOARA_064_01510"/>
<name>G7H5M4_9ACTN</name>
<dbReference type="AlphaFoldDB" id="G7H5M4"/>